<evidence type="ECO:0000256" key="1">
    <source>
        <dbReference type="ARBA" id="ARBA00022490"/>
    </source>
</evidence>
<dbReference type="STRING" id="117157.SAMN04489717_5188"/>
<dbReference type="PANTHER" id="PTHR33867:SF1">
    <property type="entry name" value="RIBOSOME MATURATION FACTOR RIMP"/>
    <property type="match status" value="1"/>
</dbReference>
<keyword evidence="2 3" id="KW-0690">Ribosome biogenesis</keyword>
<dbReference type="InterPro" id="IPR035956">
    <property type="entry name" value="RimP_N_sf"/>
</dbReference>
<comment type="similarity">
    <text evidence="3">Belongs to the RimP family.</text>
</comment>
<organism evidence="7 8">
    <name type="scientific">Actinopolymorpha singaporensis</name>
    <dbReference type="NCBI Taxonomy" id="117157"/>
    <lineage>
        <taxon>Bacteria</taxon>
        <taxon>Bacillati</taxon>
        <taxon>Actinomycetota</taxon>
        <taxon>Actinomycetes</taxon>
        <taxon>Propionibacteriales</taxon>
        <taxon>Actinopolymorphaceae</taxon>
        <taxon>Actinopolymorpha</taxon>
    </lineage>
</organism>
<dbReference type="RefSeq" id="WP_092656137.1">
    <property type="nucleotide sequence ID" value="NZ_LT629732.1"/>
</dbReference>
<dbReference type="InterPro" id="IPR003728">
    <property type="entry name" value="Ribosome_maturation_RimP"/>
</dbReference>
<evidence type="ECO:0000259" key="6">
    <source>
        <dbReference type="Pfam" id="PF17384"/>
    </source>
</evidence>
<evidence type="ECO:0000256" key="4">
    <source>
        <dbReference type="SAM" id="MobiDB-lite"/>
    </source>
</evidence>
<dbReference type="AlphaFoldDB" id="A0A1H1XXQ4"/>
<feature type="region of interest" description="Disordered" evidence="4">
    <location>
        <begin position="153"/>
        <end position="197"/>
    </location>
</feature>
<dbReference type="NCBIfam" id="NF000930">
    <property type="entry name" value="PRK00092.2-2"/>
    <property type="match status" value="1"/>
</dbReference>
<feature type="compositionally biased region" description="Acidic residues" evidence="4">
    <location>
        <begin position="158"/>
        <end position="177"/>
    </location>
</feature>
<dbReference type="SUPFAM" id="SSF75420">
    <property type="entry name" value="YhbC-like, N-terminal domain"/>
    <property type="match status" value="1"/>
</dbReference>
<proteinExistence type="inferred from homology"/>
<evidence type="ECO:0000256" key="2">
    <source>
        <dbReference type="ARBA" id="ARBA00022517"/>
    </source>
</evidence>
<gene>
    <name evidence="3" type="primary">rimP</name>
    <name evidence="7" type="ORF">SAMN04489717_5188</name>
</gene>
<feature type="domain" description="Ribosome maturation factor RimP N-terminal" evidence="5">
    <location>
        <begin position="14"/>
        <end position="87"/>
    </location>
</feature>
<dbReference type="InterPro" id="IPR036847">
    <property type="entry name" value="RimP_C_sf"/>
</dbReference>
<dbReference type="CDD" id="cd01734">
    <property type="entry name" value="YlxS_C"/>
    <property type="match status" value="1"/>
</dbReference>
<dbReference type="Proteomes" id="UP000198983">
    <property type="component" value="Chromosome I"/>
</dbReference>
<dbReference type="GO" id="GO:0006412">
    <property type="term" value="P:translation"/>
    <property type="evidence" value="ECO:0007669"/>
    <property type="project" value="TreeGrafter"/>
</dbReference>
<dbReference type="Pfam" id="PF17384">
    <property type="entry name" value="DUF150_C"/>
    <property type="match status" value="1"/>
</dbReference>
<evidence type="ECO:0000313" key="7">
    <source>
        <dbReference type="EMBL" id="SDT14037.1"/>
    </source>
</evidence>
<feature type="compositionally biased region" description="Basic and acidic residues" evidence="4">
    <location>
        <begin position="178"/>
        <end position="197"/>
    </location>
</feature>
<comment type="subcellular location">
    <subcellularLocation>
        <location evidence="3">Cytoplasm</location>
    </subcellularLocation>
</comment>
<feature type="domain" description="Ribosome maturation factor RimP C-terminal" evidence="6">
    <location>
        <begin position="90"/>
        <end position="151"/>
    </location>
</feature>
<evidence type="ECO:0000259" key="5">
    <source>
        <dbReference type="Pfam" id="PF02576"/>
    </source>
</evidence>
<evidence type="ECO:0000256" key="3">
    <source>
        <dbReference type="HAMAP-Rule" id="MF_01077"/>
    </source>
</evidence>
<keyword evidence="8" id="KW-1185">Reference proteome</keyword>
<protein>
    <recommendedName>
        <fullName evidence="3">Ribosome maturation factor RimP</fullName>
    </recommendedName>
</protein>
<dbReference type="OrthoDB" id="9805006at2"/>
<dbReference type="InterPro" id="IPR028998">
    <property type="entry name" value="RimP_C"/>
</dbReference>
<dbReference type="GO" id="GO:0000028">
    <property type="term" value="P:ribosomal small subunit assembly"/>
    <property type="evidence" value="ECO:0007669"/>
    <property type="project" value="TreeGrafter"/>
</dbReference>
<dbReference type="EMBL" id="LT629732">
    <property type="protein sequence ID" value="SDT14037.1"/>
    <property type="molecule type" value="Genomic_DNA"/>
</dbReference>
<comment type="function">
    <text evidence="3">Required for maturation of 30S ribosomal subunits.</text>
</comment>
<accession>A0A1H1XXQ4</accession>
<dbReference type="Pfam" id="PF02576">
    <property type="entry name" value="RimP_N"/>
    <property type="match status" value="1"/>
</dbReference>
<dbReference type="PANTHER" id="PTHR33867">
    <property type="entry name" value="RIBOSOME MATURATION FACTOR RIMP"/>
    <property type="match status" value="1"/>
</dbReference>
<dbReference type="Gene3D" id="3.30.300.70">
    <property type="entry name" value="RimP-like superfamily, N-terminal"/>
    <property type="match status" value="1"/>
</dbReference>
<reference evidence="7 8" key="1">
    <citation type="submission" date="2016-10" db="EMBL/GenBank/DDBJ databases">
        <authorList>
            <person name="de Groot N.N."/>
        </authorList>
    </citation>
    <scope>NUCLEOTIDE SEQUENCE [LARGE SCALE GENOMIC DNA]</scope>
    <source>
        <strain evidence="7 8">DSM 22024</strain>
    </source>
</reference>
<dbReference type="GO" id="GO:0005829">
    <property type="term" value="C:cytosol"/>
    <property type="evidence" value="ECO:0007669"/>
    <property type="project" value="TreeGrafter"/>
</dbReference>
<name>A0A1H1XXQ4_9ACTN</name>
<dbReference type="HAMAP" id="MF_01077">
    <property type="entry name" value="RimP"/>
    <property type="match status" value="1"/>
</dbReference>
<evidence type="ECO:0000313" key="8">
    <source>
        <dbReference type="Proteomes" id="UP000198983"/>
    </source>
</evidence>
<keyword evidence="1 3" id="KW-0963">Cytoplasm</keyword>
<dbReference type="InterPro" id="IPR028989">
    <property type="entry name" value="RimP_N"/>
</dbReference>
<sequence>MASGAAARDQVADLLAPVLAQSGLDLESVDLTPAGRRTVLRIVVDADGGVTLDQLADISRTVAKLLDAGDVMGAGSYTLEVTSRGVDRPLTEPRHWRRNVGRLVKVVHADGSQLLGRVTAADERSAELDVDGTPHQVEYARVAKARVQVEFAKMAPADDAESGEELDDTDLPDDDDNHDNHDSDDTYDRYDGTDKEG</sequence>
<dbReference type="SUPFAM" id="SSF74942">
    <property type="entry name" value="YhbC-like, C-terminal domain"/>
    <property type="match status" value="1"/>
</dbReference>